<organism evidence="5 6">
    <name type="scientific">Haladaptatus litoreus</name>
    <dbReference type="NCBI Taxonomy" id="553468"/>
    <lineage>
        <taxon>Archaea</taxon>
        <taxon>Methanobacteriati</taxon>
        <taxon>Methanobacteriota</taxon>
        <taxon>Stenosarchaea group</taxon>
        <taxon>Halobacteria</taxon>
        <taxon>Halobacteriales</taxon>
        <taxon>Haladaptataceae</taxon>
        <taxon>Haladaptatus</taxon>
    </lineage>
</organism>
<evidence type="ECO:0000259" key="4">
    <source>
        <dbReference type="Pfam" id="PF24278"/>
    </source>
</evidence>
<keyword evidence="6" id="KW-1185">Reference proteome</keyword>
<evidence type="ECO:0000256" key="1">
    <source>
        <dbReference type="ARBA" id="ARBA00023015"/>
    </source>
</evidence>
<evidence type="ECO:0000313" key="5">
    <source>
        <dbReference type="EMBL" id="SIR96887.1"/>
    </source>
</evidence>
<protein>
    <submittedName>
        <fullName evidence="5">Predicted DNA binding protein, contains HTH domain</fullName>
    </submittedName>
</protein>
<dbReference type="RefSeq" id="WP_076433339.1">
    <property type="nucleotide sequence ID" value="NZ_FTNO01000008.1"/>
</dbReference>
<dbReference type="Pfam" id="PF24278">
    <property type="entry name" value="HVO_0513_N"/>
    <property type="match status" value="1"/>
</dbReference>
<dbReference type="EMBL" id="FTNO01000008">
    <property type="protein sequence ID" value="SIR96887.1"/>
    <property type="molecule type" value="Genomic_DNA"/>
</dbReference>
<dbReference type="OrthoDB" id="194393at2157"/>
<dbReference type="InterPro" id="IPR007050">
    <property type="entry name" value="HTH_bacterioopsin"/>
</dbReference>
<feature type="domain" description="HVO-0513-like N-terminal" evidence="4">
    <location>
        <begin position="17"/>
        <end position="150"/>
    </location>
</feature>
<dbReference type="PANTHER" id="PTHR34236">
    <property type="entry name" value="DIMETHYL SULFOXIDE REDUCTASE TRANSCRIPTIONAL ACTIVATOR"/>
    <property type="match status" value="1"/>
</dbReference>
<dbReference type="Pfam" id="PF04967">
    <property type="entry name" value="HTH_10"/>
    <property type="match status" value="1"/>
</dbReference>
<gene>
    <name evidence="5" type="ORF">SAMN05421858_4839</name>
</gene>
<dbReference type="Proteomes" id="UP000186914">
    <property type="component" value="Unassembled WGS sequence"/>
</dbReference>
<dbReference type="PANTHER" id="PTHR34236:SF1">
    <property type="entry name" value="DIMETHYL SULFOXIDE REDUCTASE TRANSCRIPTIONAL ACTIVATOR"/>
    <property type="match status" value="1"/>
</dbReference>
<evidence type="ECO:0000259" key="3">
    <source>
        <dbReference type="Pfam" id="PF04967"/>
    </source>
</evidence>
<proteinExistence type="predicted"/>
<reference evidence="6" key="1">
    <citation type="submission" date="2017-01" db="EMBL/GenBank/DDBJ databases">
        <authorList>
            <person name="Varghese N."/>
            <person name="Submissions S."/>
        </authorList>
    </citation>
    <scope>NUCLEOTIDE SEQUENCE [LARGE SCALE GENOMIC DNA]</scope>
    <source>
        <strain evidence="6">CGMCC 1.7737</strain>
    </source>
</reference>
<dbReference type="InterPro" id="IPR056493">
    <property type="entry name" value="HVO_0513_N"/>
</dbReference>
<feature type="domain" description="HTH bat-type" evidence="3">
    <location>
        <begin position="161"/>
        <end position="212"/>
    </location>
</feature>
<evidence type="ECO:0000313" key="6">
    <source>
        <dbReference type="Proteomes" id="UP000186914"/>
    </source>
</evidence>
<name>A0A1N7F971_9EURY</name>
<keyword evidence="2" id="KW-0804">Transcription</keyword>
<dbReference type="AlphaFoldDB" id="A0A1N7F971"/>
<evidence type="ECO:0000256" key="2">
    <source>
        <dbReference type="ARBA" id="ARBA00023163"/>
    </source>
</evidence>
<accession>A0A1N7F971</accession>
<sequence length="218" mass="24099">MQSIDLTVDLPESMQLPIPESLSTDAFVREELLTWQVREETDVVCFLSLVVGEIETIRTTVASLDVVQQTDFTMVDENTFYLYAEMDLRPSDYALWAALDHHGIVPVPPIVYTDTGTIQVTILGEEDALSRAVSSFPNEVDIDVTRVGEHQHLIGSLAGRLTYRQFEAITIAHELGYYRVPRETSLADVAAALDCSESSASTLLRKGEQSLVNAALGH</sequence>
<keyword evidence="1" id="KW-0805">Transcription regulation</keyword>